<dbReference type="AlphaFoldDB" id="A0AAN8UBF4"/>
<protein>
    <recommendedName>
        <fullName evidence="4">Secreted protein</fullName>
    </recommendedName>
</protein>
<feature type="chain" id="PRO_5042941141" description="Secreted protein" evidence="1">
    <location>
        <begin position="24"/>
        <end position="77"/>
    </location>
</feature>
<proteinExistence type="predicted"/>
<evidence type="ECO:0000256" key="1">
    <source>
        <dbReference type="SAM" id="SignalP"/>
    </source>
</evidence>
<dbReference type="Proteomes" id="UP001370490">
    <property type="component" value="Unassembled WGS sequence"/>
</dbReference>
<keyword evidence="3" id="KW-1185">Reference proteome</keyword>
<name>A0AAN8UBF4_9MAGN</name>
<accession>A0AAN8UBF4</accession>
<evidence type="ECO:0008006" key="4">
    <source>
        <dbReference type="Google" id="ProtNLM"/>
    </source>
</evidence>
<organism evidence="2 3">
    <name type="scientific">Dillenia turbinata</name>
    <dbReference type="NCBI Taxonomy" id="194707"/>
    <lineage>
        <taxon>Eukaryota</taxon>
        <taxon>Viridiplantae</taxon>
        <taxon>Streptophyta</taxon>
        <taxon>Embryophyta</taxon>
        <taxon>Tracheophyta</taxon>
        <taxon>Spermatophyta</taxon>
        <taxon>Magnoliopsida</taxon>
        <taxon>eudicotyledons</taxon>
        <taxon>Gunneridae</taxon>
        <taxon>Pentapetalae</taxon>
        <taxon>Dilleniales</taxon>
        <taxon>Dilleniaceae</taxon>
        <taxon>Dillenia</taxon>
    </lineage>
</organism>
<evidence type="ECO:0000313" key="2">
    <source>
        <dbReference type="EMBL" id="KAK6912305.1"/>
    </source>
</evidence>
<keyword evidence="1" id="KW-0732">Signal</keyword>
<feature type="signal peptide" evidence="1">
    <location>
        <begin position="1"/>
        <end position="23"/>
    </location>
</feature>
<comment type="caution">
    <text evidence="2">The sequence shown here is derived from an EMBL/GenBank/DDBJ whole genome shotgun (WGS) entry which is preliminary data.</text>
</comment>
<reference evidence="2 3" key="1">
    <citation type="submission" date="2023-12" db="EMBL/GenBank/DDBJ databases">
        <title>A high-quality genome assembly for Dillenia turbinata (Dilleniales).</title>
        <authorList>
            <person name="Chanderbali A."/>
        </authorList>
    </citation>
    <scope>NUCLEOTIDE SEQUENCE [LARGE SCALE GENOMIC DNA]</scope>
    <source>
        <strain evidence="2">LSX21</strain>
        <tissue evidence="2">Leaf</tissue>
    </source>
</reference>
<evidence type="ECO:0000313" key="3">
    <source>
        <dbReference type="Proteomes" id="UP001370490"/>
    </source>
</evidence>
<gene>
    <name evidence="2" type="ORF">RJ641_024398</name>
</gene>
<sequence length="77" mass="8939">MREFLDIFEALAVLLLSCNRVLGCENRREIGLVGDRDSVPVLRFDFRILSKDKENRHLVRQNPDSLAQNRLKDGEID</sequence>
<dbReference type="EMBL" id="JBAMMX010000028">
    <property type="protein sequence ID" value="KAK6912305.1"/>
    <property type="molecule type" value="Genomic_DNA"/>
</dbReference>